<dbReference type="PANTHER" id="PTHR47926:SF453">
    <property type="entry name" value="PENTATRICOPEPTIDE REPEAT (PPR) SUPERFAMILY PROTEIN"/>
    <property type="match status" value="1"/>
</dbReference>
<dbReference type="Gene3D" id="1.25.40.10">
    <property type="entry name" value="Tetratricopeptide repeat domain"/>
    <property type="match status" value="1"/>
</dbReference>
<dbReference type="OrthoDB" id="185373at2759"/>
<reference evidence="2 3" key="1">
    <citation type="journal article" date="2018" name="Mol. Plant">
        <title>The genome of Artemisia annua provides insight into the evolution of Asteraceae family and artemisinin biosynthesis.</title>
        <authorList>
            <person name="Shen Q."/>
            <person name="Zhang L."/>
            <person name="Liao Z."/>
            <person name="Wang S."/>
            <person name="Yan T."/>
            <person name="Shi P."/>
            <person name="Liu M."/>
            <person name="Fu X."/>
            <person name="Pan Q."/>
            <person name="Wang Y."/>
            <person name="Lv Z."/>
            <person name="Lu X."/>
            <person name="Zhang F."/>
            <person name="Jiang W."/>
            <person name="Ma Y."/>
            <person name="Chen M."/>
            <person name="Hao X."/>
            <person name="Li L."/>
            <person name="Tang Y."/>
            <person name="Lv G."/>
            <person name="Zhou Y."/>
            <person name="Sun X."/>
            <person name="Brodelius P.E."/>
            <person name="Rose J.K.C."/>
            <person name="Tang K."/>
        </authorList>
    </citation>
    <scope>NUCLEOTIDE SEQUENCE [LARGE SCALE GENOMIC DNA]</scope>
    <source>
        <strain evidence="3">cv. Huhao1</strain>
        <tissue evidence="2">Leaf</tissue>
    </source>
</reference>
<dbReference type="GO" id="GO:0009451">
    <property type="term" value="P:RNA modification"/>
    <property type="evidence" value="ECO:0007669"/>
    <property type="project" value="InterPro"/>
</dbReference>
<dbReference type="PANTHER" id="PTHR47926">
    <property type="entry name" value="PENTATRICOPEPTIDE REPEAT-CONTAINING PROTEIN"/>
    <property type="match status" value="1"/>
</dbReference>
<evidence type="ECO:0000313" key="3">
    <source>
        <dbReference type="Proteomes" id="UP000245207"/>
    </source>
</evidence>
<evidence type="ECO:0000256" key="1">
    <source>
        <dbReference type="ARBA" id="ARBA00022737"/>
    </source>
</evidence>
<dbReference type="InterPro" id="IPR011990">
    <property type="entry name" value="TPR-like_helical_dom_sf"/>
</dbReference>
<dbReference type="Proteomes" id="UP000245207">
    <property type="component" value="Unassembled WGS sequence"/>
</dbReference>
<dbReference type="AlphaFoldDB" id="A0A2U1LZ74"/>
<comment type="caution">
    <text evidence="2">The sequence shown here is derived from an EMBL/GenBank/DDBJ whole genome shotgun (WGS) entry which is preliminary data.</text>
</comment>
<sequence>MGESQQVKIREEHYGCVIDMLCRSGKIEEAYDLVHELDTEVTDSMDGSFLNGCVSYNRPDLAKREVAASMKMKTNKPGGFVTLSNVYAGEGEWAKVEMLRCIHI</sequence>
<dbReference type="Pfam" id="PF12854">
    <property type="entry name" value="PPR_1"/>
    <property type="match status" value="1"/>
</dbReference>
<dbReference type="EMBL" id="PKPP01007118">
    <property type="protein sequence ID" value="PWA54308.1"/>
    <property type="molecule type" value="Genomic_DNA"/>
</dbReference>
<proteinExistence type="predicted"/>
<name>A0A2U1LZ74_ARTAN</name>
<dbReference type="InterPro" id="IPR046960">
    <property type="entry name" value="PPR_At4g14850-like_plant"/>
</dbReference>
<dbReference type="GO" id="GO:0003723">
    <property type="term" value="F:RNA binding"/>
    <property type="evidence" value="ECO:0007669"/>
    <property type="project" value="InterPro"/>
</dbReference>
<protein>
    <submittedName>
        <fullName evidence="2">Tetratricopeptide-like helical domain-containing protein</fullName>
    </submittedName>
</protein>
<dbReference type="STRING" id="35608.A0A2U1LZ74"/>
<accession>A0A2U1LZ74</accession>
<organism evidence="2 3">
    <name type="scientific">Artemisia annua</name>
    <name type="common">Sweet wormwood</name>
    <dbReference type="NCBI Taxonomy" id="35608"/>
    <lineage>
        <taxon>Eukaryota</taxon>
        <taxon>Viridiplantae</taxon>
        <taxon>Streptophyta</taxon>
        <taxon>Embryophyta</taxon>
        <taxon>Tracheophyta</taxon>
        <taxon>Spermatophyta</taxon>
        <taxon>Magnoliopsida</taxon>
        <taxon>eudicotyledons</taxon>
        <taxon>Gunneridae</taxon>
        <taxon>Pentapetalae</taxon>
        <taxon>asterids</taxon>
        <taxon>campanulids</taxon>
        <taxon>Asterales</taxon>
        <taxon>Asteraceae</taxon>
        <taxon>Asteroideae</taxon>
        <taxon>Anthemideae</taxon>
        <taxon>Artemisiinae</taxon>
        <taxon>Artemisia</taxon>
    </lineage>
</organism>
<dbReference type="NCBIfam" id="TIGR00756">
    <property type="entry name" value="PPR"/>
    <property type="match status" value="1"/>
</dbReference>
<dbReference type="InterPro" id="IPR002885">
    <property type="entry name" value="PPR_rpt"/>
</dbReference>
<gene>
    <name evidence="2" type="ORF">CTI12_AA433330</name>
</gene>
<keyword evidence="1" id="KW-0677">Repeat</keyword>
<evidence type="ECO:0000313" key="2">
    <source>
        <dbReference type="EMBL" id="PWA54308.1"/>
    </source>
</evidence>
<keyword evidence="3" id="KW-1185">Reference proteome</keyword>